<proteinExistence type="predicted"/>
<name>A0A067SHE0_GALM3</name>
<dbReference type="AlphaFoldDB" id="A0A067SHE0"/>
<evidence type="ECO:0000313" key="1">
    <source>
        <dbReference type="EMBL" id="KDR69412.1"/>
    </source>
</evidence>
<dbReference type="EMBL" id="KL142402">
    <property type="protein sequence ID" value="KDR69412.1"/>
    <property type="molecule type" value="Genomic_DNA"/>
</dbReference>
<sequence>MSTYAALSLSIPYPSYRPSRNPNLPRLWDWKRIERVCSFSFNEEDKERGKRRLSFAPQPPIPFVPLTSSTDSGTNDSKLGSFCEVRANFFLSIRKMAENFGIRRSIGQNFEDLVYHITSIFVLCQNSPFIAPQNRSSVSLVIAQPPFAFFDTKKYAIRRSIKVRSL</sequence>
<evidence type="ECO:0000313" key="2">
    <source>
        <dbReference type="Proteomes" id="UP000027222"/>
    </source>
</evidence>
<reference evidence="2" key="1">
    <citation type="journal article" date="2014" name="Proc. Natl. Acad. Sci. U.S.A.">
        <title>Extensive sampling of basidiomycete genomes demonstrates inadequacy of the white-rot/brown-rot paradigm for wood decay fungi.</title>
        <authorList>
            <person name="Riley R."/>
            <person name="Salamov A.A."/>
            <person name="Brown D.W."/>
            <person name="Nagy L.G."/>
            <person name="Floudas D."/>
            <person name="Held B.W."/>
            <person name="Levasseur A."/>
            <person name="Lombard V."/>
            <person name="Morin E."/>
            <person name="Otillar R."/>
            <person name="Lindquist E.A."/>
            <person name="Sun H."/>
            <person name="LaButti K.M."/>
            <person name="Schmutz J."/>
            <person name="Jabbour D."/>
            <person name="Luo H."/>
            <person name="Baker S.E."/>
            <person name="Pisabarro A.G."/>
            <person name="Walton J.D."/>
            <person name="Blanchette R.A."/>
            <person name="Henrissat B."/>
            <person name="Martin F."/>
            <person name="Cullen D."/>
            <person name="Hibbett D.S."/>
            <person name="Grigoriev I.V."/>
        </authorList>
    </citation>
    <scope>NUCLEOTIDE SEQUENCE [LARGE SCALE GENOMIC DNA]</scope>
    <source>
        <strain evidence="2">CBS 339.88</strain>
    </source>
</reference>
<gene>
    <name evidence="1" type="ORF">GALMADRAFT_230653</name>
</gene>
<organism evidence="1 2">
    <name type="scientific">Galerina marginata (strain CBS 339.88)</name>
    <dbReference type="NCBI Taxonomy" id="685588"/>
    <lineage>
        <taxon>Eukaryota</taxon>
        <taxon>Fungi</taxon>
        <taxon>Dikarya</taxon>
        <taxon>Basidiomycota</taxon>
        <taxon>Agaricomycotina</taxon>
        <taxon>Agaricomycetes</taxon>
        <taxon>Agaricomycetidae</taxon>
        <taxon>Agaricales</taxon>
        <taxon>Agaricineae</taxon>
        <taxon>Strophariaceae</taxon>
        <taxon>Galerina</taxon>
    </lineage>
</organism>
<dbReference type="HOGENOM" id="CLU_1602841_0_0_1"/>
<dbReference type="Proteomes" id="UP000027222">
    <property type="component" value="Unassembled WGS sequence"/>
</dbReference>
<accession>A0A067SHE0</accession>
<protein>
    <submittedName>
        <fullName evidence="1">Uncharacterized protein</fullName>
    </submittedName>
</protein>
<keyword evidence="2" id="KW-1185">Reference proteome</keyword>